<sequence>MYSFIRLITYRNWLMTKGAMTHQRPIGTGRYRTGGSDETQKRNIRARLQHLEEMINMLVQNKIEKSVRSKCKHQDTSLPDCKPSRPRGGRLPVRPEGGRKRK</sequence>
<feature type="compositionally biased region" description="Basic and acidic residues" evidence="1">
    <location>
        <begin position="66"/>
        <end position="75"/>
    </location>
</feature>
<evidence type="ECO:0000256" key="1">
    <source>
        <dbReference type="SAM" id="MobiDB-lite"/>
    </source>
</evidence>
<evidence type="ECO:0000313" key="2">
    <source>
        <dbReference type="EMBL" id="CAH1406757.1"/>
    </source>
</evidence>
<feature type="region of interest" description="Disordered" evidence="1">
    <location>
        <begin position="66"/>
        <end position="102"/>
    </location>
</feature>
<reference evidence="2" key="1">
    <citation type="submission" date="2022-01" db="EMBL/GenBank/DDBJ databases">
        <authorList>
            <person name="King R."/>
        </authorList>
    </citation>
    <scope>NUCLEOTIDE SEQUENCE</scope>
</reference>
<accession>A0A9P0HSB0</accession>
<dbReference type="EMBL" id="OV725083">
    <property type="protein sequence ID" value="CAH1406757.1"/>
    <property type="molecule type" value="Genomic_DNA"/>
</dbReference>
<gene>
    <name evidence="2" type="ORF">NEZAVI_LOCUS14631</name>
</gene>
<dbReference type="AlphaFoldDB" id="A0A9P0HSB0"/>
<keyword evidence="3" id="KW-1185">Reference proteome</keyword>
<name>A0A9P0HSB0_NEZVI</name>
<proteinExistence type="predicted"/>
<evidence type="ECO:0000313" key="3">
    <source>
        <dbReference type="Proteomes" id="UP001152798"/>
    </source>
</evidence>
<protein>
    <submittedName>
        <fullName evidence="2">Uncharacterized protein</fullName>
    </submittedName>
</protein>
<dbReference type="Proteomes" id="UP001152798">
    <property type="component" value="Chromosome 7"/>
</dbReference>
<organism evidence="2 3">
    <name type="scientific">Nezara viridula</name>
    <name type="common">Southern green stink bug</name>
    <name type="synonym">Cimex viridulus</name>
    <dbReference type="NCBI Taxonomy" id="85310"/>
    <lineage>
        <taxon>Eukaryota</taxon>
        <taxon>Metazoa</taxon>
        <taxon>Ecdysozoa</taxon>
        <taxon>Arthropoda</taxon>
        <taxon>Hexapoda</taxon>
        <taxon>Insecta</taxon>
        <taxon>Pterygota</taxon>
        <taxon>Neoptera</taxon>
        <taxon>Paraneoptera</taxon>
        <taxon>Hemiptera</taxon>
        <taxon>Heteroptera</taxon>
        <taxon>Panheteroptera</taxon>
        <taxon>Pentatomomorpha</taxon>
        <taxon>Pentatomoidea</taxon>
        <taxon>Pentatomidae</taxon>
        <taxon>Pentatominae</taxon>
        <taxon>Nezara</taxon>
    </lineage>
</organism>